<evidence type="ECO:0000313" key="12">
    <source>
        <dbReference type="EMBL" id="KAL0635182.1"/>
    </source>
</evidence>
<dbReference type="InterPro" id="IPR011009">
    <property type="entry name" value="Kinase-like_dom_sf"/>
</dbReference>
<evidence type="ECO:0000256" key="10">
    <source>
        <dbReference type="SAM" id="Coils"/>
    </source>
</evidence>
<evidence type="ECO:0000256" key="9">
    <source>
        <dbReference type="ARBA" id="ARBA00048679"/>
    </source>
</evidence>
<evidence type="ECO:0000313" key="13">
    <source>
        <dbReference type="Proteomes" id="UP001447188"/>
    </source>
</evidence>
<dbReference type="InterPro" id="IPR008266">
    <property type="entry name" value="Tyr_kinase_AS"/>
</dbReference>
<dbReference type="Pfam" id="PF20713">
    <property type="entry name" value="DUF6826"/>
    <property type="match status" value="1"/>
</dbReference>
<comment type="catalytic activity">
    <reaction evidence="9">
        <text>L-seryl-[protein] + ATP = O-phospho-L-seryl-[protein] + ADP + H(+)</text>
        <dbReference type="Rhea" id="RHEA:17989"/>
        <dbReference type="Rhea" id="RHEA-COMP:9863"/>
        <dbReference type="Rhea" id="RHEA-COMP:11604"/>
        <dbReference type="ChEBI" id="CHEBI:15378"/>
        <dbReference type="ChEBI" id="CHEBI:29999"/>
        <dbReference type="ChEBI" id="CHEBI:30616"/>
        <dbReference type="ChEBI" id="CHEBI:83421"/>
        <dbReference type="ChEBI" id="CHEBI:456216"/>
        <dbReference type="EC" id="2.7.11.1"/>
    </reaction>
</comment>
<evidence type="ECO:0000256" key="6">
    <source>
        <dbReference type="ARBA" id="ARBA00030980"/>
    </source>
</evidence>
<dbReference type="SUPFAM" id="SSF56112">
    <property type="entry name" value="Protein kinase-like (PK-like)"/>
    <property type="match status" value="1"/>
</dbReference>
<comment type="caution">
    <text evidence="12">The sequence shown here is derived from an EMBL/GenBank/DDBJ whole genome shotgun (WGS) entry which is preliminary data.</text>
</comment>
<keyword evidence="13" id="KW-1185">Reference proteome</keyword>
<comment type="subunit">
    <text evidence="2">Component of the EKC/KEOPS complex composed of at least BUD32, CGI121, GON7, KAE1 and PCC1; the whole complex dimerizes.</text>
</comment>
<evidence type="ECO:0000256" key="1">
    <source>
        <dbReference type="ARBA" id="ARBA00003747"/>
    </source>
</evidence>
<organism evidence="12 13">
    <name type="scientific">Discina gigas</name>
    <dbReference type="NCBI Taxonomy" id="1032678"/>
    <lineage>
        <taxon>Eukaryota</taxon>
        <taxon>Fungi</taxon>
        <taxon>Dikarya</taxon>
        <taxon>Ascomycota</taxon>
        <taxon>Pezizomycotina</taxon>
        <taxon>Pezizomycetes</taxon>
        <taxon>Pezizales</taxon>
        <taxon>Discinaceae</taxon>
        <taxon>Discina</taxon>
    </lineage>
</organism>
<dbReference type="InterPro" id="IPR000719">
    <property type="entry name" value="Prot_kinase_dom"/>
</dbReference>
<dbReference type="Proteomes" id="UP001447188">
    <property type="component" value="Unassembled WGS sequence"/>
</dbReference>
<dbReference type="InterPro" id="IPR049229">
    <property type="entry name" value="DUF6826"/>
</dbReference>
<feature type="domain" description="Protein kinase" evidence="11">
    <location>
        <begin position="414"/>
        <end position="695"/>
    </location>
</feature>
<dbReference type="EMBL" id="JBBBZM010000076">
    <property type="protein sequence ID" value="KAL0635182.1"/>
    <property type="molecule type" value="Genomic_DNA"/>
</dbReference>
<dbReference type="PROSITE" id="PS00109">
    <property type="entry name" value="PROTEIN_KINASE_TYR"/>
    <property type="match status" value="1"/>
</dbReference>
<reference evidence="12 13" key="1">
    <citation type="submission" date="2024-02" db="EMBL/GenBank/DDBJ databases">
        <title>Discinaceae phylogenomics.</title>
        <authorList>
            <person name="Dirks A.C."/>
            <person name="James T.Y."/>
        </authorList>
    </citation>
    <scope>NUCLEOTIDE SEQUENCE [LARGE SCALE GENOMIC DNA]</scope>
    <source>
        <strain evidence="12 13">ACD0624</strain>
    </source>
</reference>
<evidence type="ECO:0000256" key="8">
    <source>
        <dbReference type="ARBA" id="ARBA00047899"/>
    </source>
</evidence>
<dbReference type="PROSITE" id="PS50011">
    <property type="entry name" value="PROTEIN_KINASE_DOM"/>
    <property type="match status" value="1"/>
</dbReference>
<dbReference type="Pfam" id="PF00069">
    <property type="entry name" value="Pkinase"/>
    <property type="match status" value="1"/>
</dbReference>
<proteinExistence type="predicted"/>
<feature type="coiled-coil region" evidence="10">
    <location>
        <begin position="97"/>
        <end position="193"/>
    </location>
</feature>
<evidence type="ECO:0000256" key="2">
    <source>
        <dbReference type="ARBA" id="ARBA00011534"/>
    </source>
</evidence>
<comment type="function">
    <text evidence="1">Component of the EKC/KEOPS complex that is required for the formation of a threonylcarbamoyl group on adenosine at position 37 (t(6)A37) in tRNAs that read codons beginning with adenine. The complex is probably involved in the transfer of the threonylcarbamoyl moiety of threonylcarbamoyl-AMP (TC-AMP) to the N6 group of A37. BUD32 has ATPase activity in the context of the EKC/KEOPS complex and likely plays a supporting role to the catalytic subunit KAE1. The EKC/KEOPS complex also promotes both telomere uncapping and telomere elongation. The complex is required for efficient recruitment of transcriptional coactivators.</text>
</comment>
<dbReference type="EC" id="2.7.11.1" evidence="3"/>
<gene>
    <name evidence="12" type="ORF">Q9L58_005907</name>
</gene>
<evidence type="ECO:0000256" key="7">
    <source>
        <dbReference type="ARBA" id="ARBA00033194"/>
    </source>
</evidence>
<protein>
    <recommendedName>
        <fullName evidence="5">EKC/KEOPS complex subunit BUD32</fullName>
        <ecNumber evidence="3">2.7.11.1</ecNumber>
    </recommendedName>
    <alternativeName>
        <fullName evidence="6 7">Atypical Serine/threonine protein kinase BUD32</fullName>
    </alternativeName>
    <alternativeName>
        <fullName evidence="4">EKC/KEOPS complex subunit bud32</fullName>
    </alternativeName>
</protein>
<name>A0ABR3GGV6_9PEZI</name>
<comment type="catalytic activity">
    <reaction evidence="8">
        <text>L-threonyl-[protein] + ATP = O-phospho-L-threonyl-[protein] + ADP + H(+)</text>
        <dbReference type="Rhea" id="RHEA:46608"/>
        <dbReference type="Rhea" id="RHEA-COMP:11060"/>
        <dbReference type="Rhea" id="RHEA-COMP:11605"/>
        <dbReference type="ChEBI" id="CHEBI:15378"/>
        <dbReference type="ChEBI" id="CHEBI:30013"/>
        <dbReference type="ChEBI" id="CHEBI:30616"/>
        <dbReference type="ChEBI" id="CHEBI:61977"/>
        <dbReference type="ChEBI" id="CHEBI:456216"/>
        <dbReference type="EC" id="2.7.11.1"/>
    </reaction>
</comment>
<sequence>MTIQDSTPEGPVTAQPLSDAFLLARFQALSIDKSPDFCEEDDVLTDDKIFAVYQKLLVDLRALVVAVAANASLAETNLPALFQNAFFGLCSPYRKALRKQQREIAEVRAEGDRIRAAMDVLRAETAKEAADLRAEVDVYRAKMDTLRAETAKDVANLRADQSEEILEVTKEMLEAREETIEAAKEMNTALLDKLHRPILQVCVPDSVSRRETWEKVKAADGTELDKILPDYPDRKITNKLTLPLVSADYIDEAAMYAPVTKLVTEQLTVRRTKNHPGTKVFDTHNRYFLEGQAPDISITVQDVADVDSASVVAIIELKHKSKNQTAMASESFGQVYDYLRKLARAQPNRRKIVGLLSDLTHNHIVIHESPNHYTVNILHFATVGFAKALRFLKYCILHDSDALPSIPSFSADLHILQMRLGNPVFSVVGVFSIPANFPSTNRWLSPEQLSVGDQMVVKRTSNVPPRRPRASLIQAFASVRSPQQLEIRPVAAEIKILQAIRKAGGSEHLPKLIYHSTDMHEFGITPLGQPCNIFTMNQSLAFTILKDILTALEWLHSKNIIHRDVRWDNIVVVGGRGVLIDFGAAIINDGRLHDFQGGIVCAPSRVIGQFDRQYLPSPVDDCLAWVLLLNALLAPTRWAGIRSDEIMTEGSDSEKRMRELWRGLEASKVWGPGVVAAKGKRYVDMALMLDVLVLL</sequence>
<dbReference type="SMART" id="SM00220">
    <property type="entry name" value="S_TKc"/>
    <property type="match status" value="1"/>
</dbReference>
<evidence type="ECO:0000259" key="11">
    <source>
        <dbReference type="PROSITE" id="PS50011"/>
    </source>
</evidence>
<evidence type="ECO:0000256" key="4">
    <source>
        <dbReference type="ARBA" id="ARBA00013948"/>
    </source>
</evidence>
<accession>A0ABR3GGV6</accession>
<evidence type="ECO:0000256" key="3">
    <source>
        <dbReference type="ARBA" id="ARBA00012513"/>
    </source>
</evidence>
<dbReference type="Gene3D" id="1.10.510.10">
    <property type="entry name" value="Transferase(Phosphotransferase) domain 1"/>
    <property type="match status" value="1"/>
</dbReference>
<keyword evidence="10" id="KW-0175">Coiled coil</keyword>
<evidence type="ECO:0000256" key="5">
    <source>
        <dbReference type="ARBA" id="ARBA00019973"/>
    </source>
</evidence>